<dbReference type="CDD" id="cd02947">
    <property type="entry name" value="TRX_family"/>
    <property type="match status" value="1"/>
</dbReference>
<protein>
    <recommendedName>
        <fullName evidence="2">Thioredoxin domain-containing protein</fullName>
    </recommendedName>
</protein>
<feature type="domain" description="Thioredoxin" evidence="2">
    <location>
        <begin position="1"/>
        <end position="124"/>
    </location>
</feature>
<sequence>MAGSAEGTVIACHTKDEFDAQLAKAYEADKLVVIDFMSPRRGPCQAIAPVFAECAKEYPTKAVFLKVDIHELEEVANRYNIQGTPTFFFIRYNVTLESFFCAYPDKLRNTVKEFIDSPLASASSA</sequence>
<name>A0A811SG68_9POAL</name>
<dbReference type="InterPro" id="IPR013766">
    <property type="entry name" value="Thioredoxin_domain"/>
</dbReference>
<evidence type="ECO:0000313" key="3">
    <source>
        <dbReference type="EMBL" id="CAD6341810.1"/>
    </source>
</evidence>
<organism evidence="3 4">
    <name type="scientific">Miscanthus lutarioriparius</name>
    <dbReference type="NCBI Taxonomy" id="422564"/>
    <lineage>
        <taxon>Eukaryota</taxon>
        <taxon>Viridiplantae</taxon>
        <taxon>Streptophyta</taxon>
        <taxon>Embryophyta</taxon>
        <taxon>Tracheophyta</taxon>
        <taxon>Spermatophyta</taxon>
        <taxon>Magnoliopsida</taxon>
        <taxon>Liliopsida</taxon>
        <taxon>Poales</taxon>
        <taxon>Poaceae</taxon>
        <taxon>PACMAD clade</taxon>
        <taxon>Panicoideae</taxon>
        <taxon>Andropogonodae</taxon>
        <taxon>Andropogoneae</taxon>
        <taxon>Saccharinae</taxon>
        <taxon>Miscanthus</taxon>
    </lineage>
</organism>
<dbReference type="Pfam" id="PF00085">
    <property type="entry name" value="Thioredoxin"/>
    <property type="match status" value="1"/>
</dbReference>
<dbReference type="AlphaFoldDB" id="A0A811SG68"/>
<evidence type="ECO:0000313" key="4">
    <source>
        <dbReference type="Proteomes" id="UP000604825"/>
    </source>
</evidence>
<dbReference type="InterPro" id="IPR036249">
    <property type="entry name" value="Thioredoxin-like_sf"/>
</dbReference>
<reference evidence="3" key="1">
    <citation type="submission" date="2020-10" db="EMBL/GenBank/DDBJ databases">
        <authorList>
            <person name="Han B."/>
            <person name="Lu T."/>
            <person name="Zhao Q."/>
            <person name="Huang X."/>
            <person name="Zhao Y."/>
        </authorList>
    </citation>
    <scope>NUCLEOTIDE SEQUENCE</scope>
</reference>
<comment type="caution">
    <text evidence="3">The sequence shown here is derived from an EMBL/GenBank/DDBJ whole genome shotgun (WGS) entry which is preliminary data.</text>
</comment>
<evidence type="ECO:0000259" key="2">
    <source>
        <dbReference type="PROSITE" id="PS51352"/>
    </source>
</evidence>
<dbReference type="Gene3D" id="3.40.30.10">
    <property type="entry name" value="Glutaredoxin"/>
    <property type="match status" value="1"/>
</dbReference>
<dbReference type="SUPFAM" id="SSF52833">
    <property type="entry name" value="Thioredoxin-like"/>
    <property type="match status" value="1"/>
</dbReference>
<dbReference type="OrthoDB" id="2121326at2759"/>
<dbReference type="EMBL" id="CAJGYO010000310">
    <property type="protein sequence ID" value="CAD6341810.1"/>
    <property type="molecule type" value="Genomic_DNA"/>
</dbReference>
<evidence type="ECO:0000256" key="1">
    <source>
        <dbReference type="ARBA" id="ARBA00023157"/>
    </source>
</evidence>
<keyword evidence="4" id="KW-1185">Reference proteome</keyword>
<keyword evidence="1" id="KW-1015">Disulfide bond</keyword>
<dbReference type="PANTHER" id="PTHR46115">
    <property type="entry name" value="THIOREDOXIN-LIKE PROTEIN 1"/>
    <property type="match status" value="1"/>
</dbReference>
<accession>A0A811SG68</accession>
<dbReference type="Proteomes" id="UP000604825">
    <property type="component" value="Unassembled WGS sequence"/>
</dbReference>
<gene>
    <name evidence="3" type="ORF">NCGR_LOCUS65908</name>
</gene>
<dbReference type="PROSITE" id="PS51352">
    <property type="entry name" value="THIOREDOXIN_2"/>
    <property type="match status" value="1"/>
</dbReference>
<proteinExistence type="predicted"/>